<reference evidence="7" key="1">
    <citation type="journal article" date="2020" name="Stud. Mycol.">
        <title>101 Dothideomycetes genomes: a test case for predicting lifestyles and emergence of pathogens.</title>
        <authorList>
            <person name="Haridas S."/>
            <person name="Albert R."/>
            <person name="Binder M."/>
            <person name="Bloem J."/>
            <person name="Labutti K."/>
            <person name="Salamov A."/>
            <person name="Andreopoulos B."/>
            <person name="Baker S."/>
            <person name="Barry K."/>
            <person name="Bills G."/>
            <person name="Bluhm B."/>
            <person name="Cannon C."/>
            <person name="Castanera R."/>
            <person name="Culley D."/>
            <person name="Daum C."/>
            <person name="Ezra D."/>
            <person name="Gonzalez J."/>
            <person name="Henrissat B."/>
            <person name="Kuo A."/>
            <person name="Liang C."/>
            <person name="Lipzen A."/>
            <person name="Lutzoni F."/>
            <person name="Magnuson J."/>
            <person name="Mondo S."/>
            <person name="Nolan M."/>
            <person name="Ohm R."/>
            <person name="Pangilinan J."/>
            <person name="Park H.-J."/>
            <person name="Ramirez L."/>
            <person name="Alfaro M."/>
            <person name="Sun H."/>
            <person name="Tritt A."/>
            <person name="Yoshinaga Y."/>
            <person name="Zwiers L.-H."/>
            <person name="Turgeon B."/>
            <person name="Goodwin S."/>
            <person name="Spatafora J."/>
            <person name="Crous P."/>
            <person name="Grigoriev I."/>
        </authorList>
    </citation>
    <scope>NUCLEOTIDE SEQUENCE</scope>
    <source>
        <strain evidence="7">CBS 675.92</strain>
    </source>
</reference>
<keyword evidence="8" id="KW-1185">Reference proteome</keyword>
<accession>A0A6A5TFH8</accession>
<feature type="compositionally biased region" description="Basic and acidic residues" evidence="4">
    <location>
        <begin position="1376"/>
        <end position="1389"/>
    </location>
</feature>
<evidence type="ECO:0000256" key="3">
    <source>
        <dbReference type="SAM" id="Coils"/>
    </source>
</evidence>
<gene>
    <name evidence="7" type="ORF">CC80DRAFT_553779</name>
</gene>
<feature type="region of interest" description="Disordered" evidence="4">
    <location>
        <begin position="1376"/>
        <end position="1539"/>
    </location>
</feature>
<feature type="compositionally biased region" description="Basic and acidic residues" evidence="4">
    <location>
        <begin position="1682"/>
        <end position="1700"/>
    </location>
</feature>
<evidence type="ECO:0000259" key="6">
    <source>
        <dbReference type="Pfam" id="PF24883"/>
    </source>
</evidence>
<evidence type="ECO:0008006" key="9">
    <source>
        <dbReference type="Google" id="ProtNLM"/>
    </source>
</evidence>
<evidence type="ECO:0000259" key="5">
    <source>
        <dbReference type="Pfam" id="PF17109"/>
    </source>
</evidence>
<feature type="compositionally biased region" description="Basic and acidic residues" evidence="4">
    <location>
        <begin position="1451"/>
        <end position="1465"/>
    </location>
</feature>
<feature type="compositionally biased region" description="Basic and acidic residues" evidence="4">
    <location>
        <begin position="1400"/>
        <end position="1410"/>
    </location>
</feature>
<feature type="region of interest" description="Disordered" evidence="4">
    <location>
        <begin position="858"/>
        <end position="877"/>
    </location>
</feature>
<dbReference type="PANTHER" id="PTHR10039">
    <property type="entry name" value="AMELOGENIN"/>
    <property type="match status" value="1"/>
</dbReference>
<protein>
    <recommendedName>
        <fullName evidence="9">Fungal STAND N-terminal Goodbye domain-containing protein</fullName>
    </recommendedName>
</protein>
<evidence type="ECO:0000256" key="1">
    <source>
        <dbReference type="ARBA" id="ARBA00022737"/>
    </source>
</evidence>
<feature type="region of interest" description="Disordered" evidence="4">
    <location>
        <begin position="1633"/>
        <end position="1701"/>
    </location>
</feature>
<feature type="coiled-coil region" evidence="3">
    <location>
        <begin position="222"/>
        <end position="249"/>
    </location>
</feature>
<dbReference type="SUPFAM" id="SSF52540">
    <property type="entry name" value="P-loop containing nucleoside triphosphate hydrolases"/>
    <property type="match status" value="1"/>
</dbReference>
<keyword evidence="1" id="KW-0677">Repeat</keyword>
<feature type="domain" description="Nephrocystin 3-like N-terminal" evidence="6">
    <location>
        <begin position="377"/>
        <end position="542"/>
    </location>
</feature>
<dbReference type="Gene3D" id="1.25.40.10">
    <property type="entry name" value="Tetratricopeptide repeat domain"/>
    <property type="match status" value="1"/>
</dbReference>
<dbReference type="Proteomes" id="UP000800035">
    <property type="component" value="Unassembled WGS sequence"/>
</dbReference>
<feature type="region of interest" description="Disordered" evidence="4">
    <location>
        <begin position="714"/>
        <end position="739"/>
    </location>
</feature>
<dbReference type="InterPro" id="IPR031350">
    <property type="entry name" value="Goodbye_dom"/>
</dbReference>
<dbReference type="InterPro" id="IPR019734">
    <property type="entry name" value="TPR_rpt"/>
</dbReference>
<evidence type="ECO:0000256" key="2">
    <source>
        <dbReference type="PROSITE-ProRule" id="PRU00339"/>
    </source>
</evidence>
<feature type="compositionally biased region" description="Low complexity" evidence="4">
    <location>
        <begin position="1512"/>
        <end position="1524"/>
    </location>
</feature>
<keyword evidence="3" id="KW-0175">Coiled coil</keyword>
<feature type="domain" description="Fungal STAND N-terminal Goodbye" evidence="5">
    <location>
        <begin position="20"/>
        <end position="143"/>
    </location>
</feature>
<dbReference type="PROSITE" id="PS50005">
    <property type="entry name" value="TPR"/>
    <property type="match status" value="1"/>
</dbReference>
<proteinExistence type="predicted"/>
<feature type="compositionally biased region" description="Basic and acidic residues" evidence="4">
    <location>
        <begin position="1420"/>
        <end position="1432"/>
    </location>
</feature>
<dbReference type="SUPFAM" id="SSF57850">
    <property type="entry name" value="RING/U-box"/>
    <property type="match status" value="1"/>
</dbReference>
<dbReference type="InterPro" id="IPR011990">
    <property type="entry name" value="TPR-like_helical_dom_sf"/>
</dbReference>
<dbReference type="InterPro" id="IPR027417">
    <property type="entry name" value="P-loop_NTPase"/>
</dbReference>
<dbReference type="PANTHER" id="PTHR10039:SF17">
    <property type="entry name" value="FUNGAL STAND N-TERMINAL GOODBYE DOMAIN-CONTAINING PROTEIN-RELATED"/>
    <property type="match status" value="1"/>
</dbReference>
<dbReference type="InterPro" id="IPR056884">
    <property type="entry name" value="NPHP3-like_N"/>
</dbReference>
<name>A0A6A5TFH8_9PLEO</name>
<feature type="compositionally biased region" description="Acidic residues" evidence="4">
    <location>
        <begin position="714"/>
        <end position="737"/>
    </location>
</feature>
<evidence type="ECO:0000313" key="7">
    <source>
        <dbReference type="EMBL" id="KAF1951108.1"/>
    </source>
</evidence>
<dbReference type="Gene3D" id="3.40.50.300">
    <property type="entry name" value="P-loop containing nucleotide triphosphate hydrolases"/>
    <property type="match status" value="1"/>
</dbReference>
<evidence type="ECO:0000256" key="4">
    <source>
        <dbReference type="SAM" id="MobiDB-lite"/>
    </source>
</evidence>
<evidence type="ECO:0000313" key="8">
    <source>
        <dbReference type="Proteomes" id="UP000800035"/>
    </source>
</evidence>
<dbReference type="Pfam" id="PF24883">
    <property type="entry name" value="NPHP3_N"/>
    <property type="match status" value="1"/>
</dbReference>
<dbReference type="OrthoDB" id="448455at2759"/>
<feature type="repeat" description="TPR" evidence="2">
    <location>
        <begin position="1087"/>
        <end position="1120"/>
    </location>
</feature>
<feature type="compositionally biased region" description="Basic and acidic residues" evidence="4">
    <location>
        <begin position="1633"/>
        <end position="1661"/>
    </location>
</feature>
<feature type="region of interest" description="Disordered" evidence="4">
    <location>
        <begin position="1756"/>
        <end position="1810"/>
    </location>
</feature>
<keyword evidence="2" id="KW-0802">TPR repeat</keyword>
<dbReference type="Pfam" id="PF17109">
    <property type="entry name" value="Goodbye"/>
    <property type="match status" value="1"/>
</dbReference>
<dbReference type="EMBL" id="ML977020">
    <property type="protein sequence ID" value="KAF1951108.1"/>
    <property type="molecule type" value="Genomic_DNA"/>
</dbReference>
<organism evidence="7 8">
    <name type="scientific">Byssothecium circinans</name>
    <dbReference type="NCBI Taxonomy" id="147558"/>
    <lineage>
        <taxon>Eukaryota</taxon>
        <taxon>Fungi</taxon>
        <taxon>Dikarya</taxon>
        <taxon>Ascomycota</taxon>
        <taxon>Pezizomycotina</taxon>
        <taxon>Dothideomycetes</taxon>
        <taxon>Pleosporomycetidae</taxon>
        <taxon>Pleosporales</taxon>
        <taxon>Massarineae</taxon>
        <taxon>Massarinaceae</taxon>
        <taxon>Byssothecium</taxon>
    </lineage>
</organism>
<sequence>MPSTKIAPAQKGTTDLGALWKKAVEDYMKKTGKDMSHMRAQSVDQVMKKTEKSMEAFGGFRHKGDKIDKVRSAFGRQLGNIQKCVDGLQVVGTALGAFPPAMPVGLVFAACGHLLDAFARVTDDYNRVEAFFSYANRFFERLSLLETKADPEPLALAIVRVFSTQLSVCGIVECMMKENRFKQFLNALWNLEDKELAGAYAAMQASIEELDSTVGFASFNAIKNAQEDVQEVSEQVELLDQNIRRFRDTLHEDVQKLYASSLDLEVKVTQTYVAIKEVQEESHLTNITVSQVDQKVTQFFEKWEMAEKSKMVSNQGERKMQSQKANGKGDIGDIKVQAVGRIKEFFNSRRELFPDFLDARTKNQAMNDSIKRSFVDGTAAWLTKDPDYASWLGGDNPLLCIRGSDGTGKSYIAQATAQKLSSQNDSHRSIVYFYFQGDFSHSRSVQNALACAALQIAESNSRYAEQIAAGIKEDTGKDAKEDEESTWKRFFLSMFKKDSDHHVSIVLDGLDEIEEKEKKLVVQFLDKIRAEKSKISVLVTSRLDDGSVLDPCRPLVVDVTKEKIAQDLKVLIWHRLKTLPRLKKFSHTVKKVILRKIFKEADSFLYVEHMLRRLSYIGREGGVLKDLKKVPANLMELYKLLLDECLQNRTNEQFQALKRLFAFLAFAKRPLTLSEATHIIHLSCPDGTLDIEGEIIGRSSRILELFQAEHLDEDLRDDDGGDDADDSGDEKEPDLEEYQNSTLTFQERSLWRHFRNAPPEVQGKHDLRTVASEAHLMILSTCVDTMIEAAKDPDNWKATDLRYYATTQWTDHFGDMEAETASEETVQVVVTQLHRILTNKNNVSKLFERYLLCSTQYPPRPSETKEPSKPKPGPPETIPWYDKALAWLRRGATLPEALMSLELRGWCANLDRKNILGPLTRGHFNNWLERDDPWWLTESFRFTTTALVLSTQLEINENQPQSLREQIMKVVDIMQADKTNPSVMRAIGTTLCELKWENKADEAAQAEMDKEGIRYLKESAPLLEPKSLVRSSTLRLLANRLENPTGKAEPENDQALVYLDEAMEAFPDLDTSDLPEEAKKEMIFKRLDITFDKGRILRKKDDLDSAMEIFNAARKISPEPLDGWSLDSMAKLFDEKKDADGSGLMNLLKSWTNKERNNWLEFLFEYENDDKILNRAAKLTDQVDLLVDWLTLAERTAVPQGGLLLFNIRAAIAEVHRVLRGDTEKAKQTMREMLTAKMNVVPWQEDSLAWTRTVAWMRYAAIIFSQFHASPDPVRKEELLDELERIPHVHVSDELYESHVGMLVANMLRVLGPSREYYKYMDKIFQACMSGLEDSVSYNDAPSLRLLAKVLASVEGLGNDAQIAYSLQFSILDRETHEKEKKKDGDEGSRAASPTDDANDNAKDDDKEPSVAEQVNGESVAEKPVEAAKEGVDDPSPANPPNADDTQSEPANRDAKGNTKDDDKAASVAEEVNGDSVAEKTVEAANEGNPPNADDAKSGGADEDAKAVTAQSRRPSSASSLPSYHHPPEHIKPMDDEELTNSTFPCEGCNSSFSSWESPLYLCLMCPDADLCHPCYANRMAINRGEKTKKDEPWNQYCDKGHFYIKGPVDKWMGVKNGVMRFLGDKVEDAVLKENGSGEEKEDGLAKPEEKTGGEKEDLGGKESSPTESLPKPDATADGDAEPAHKDSLEKTKPPKDNRTQEITVVKDITYKLDTIPIQEWVAGLRGKWKEAWDRYWVSGGGIKDIGIVPVVEKAESGEGSGVDAQVTEDLTKPGQHKSEDQALEQKSVGEVGKENEEVLQSSKEVEGET</sequence>